<evidence type="ECO:0000256" key="2">
    <source>
        <dbReference type="SAM" id="SignalP"/>
    </source>
</evidence>
<sequence>MSVVAKAVLAAGLLLGAAQADAAVIFSFSQIGPFQHPPSQFPLPTNTINGQLIVSDAAYENGFAYQVTNTDPDPYSQSSLAGLLSLRIEGGNRTNVNGDFGFATLDDFTQQRGTGSFGFIKSFALFGDSESGLGGAINFRDTESEFYLQFSSTTFTGQFGADYASGCTQPLCTFSGTITTTAVPVPEPASLALFGIGLVGLGLIWRKRRA</sequence>
<accession>A0ABV6IPP1</accession>
<name>A0ABV6IPP1_9PROT</name>
<protein>
    <submittedName>
        <fullName evidence="4">PEP-CTERM sorting domain-containing protein</fullName>
    </submittedName>
</protein>
<keyword evidence="5" id="KW-1185">Reference proteome</keyword>
<dbReference type="Proteomes" id="UP001589789">
    <property type="component" value="Unassembled WGS sequence"/>
</dbReference>
<proteinExistence type="predicted"/>
<keyword evidence="1" id="KW-0472">Membrane</keyword>
<evidence type="ECO:0000259" key="3">
    <source>
        <dbReference type="Pfam" id="PF07589"/>
    </source>
</evidence>
<dbReference type="EMBL" id="JBHLVZ010000007">
    <property type="protein sequence ID" value="MFC0385517.1"/>
    <property type="molecule type" value="Genomic_DNA"/>
</dbReference>
<feature type="signal peptide" evidence="2">
    <location>
        <begin position="1"/>
        <end position="22"/>
    </location>
</feature>
<keyword evidence="2" id="KW-0732">Signal</keyword>
<evidence type="ECO:0000313" key="5">
    <source>
        <dbReference type="Proteomes" id="UP001589789"/>
    </source>
</evidence>
<feature type="transmembrane region" description="Helical" evidence="1">
    <location>
        <begin position="188"/>
        <end position="205"/>
    </location>
</feature>
<gene>
    <name evidence="4" type="ORF">ACFFIC_08085</name>
</gene>
<evidence type="ECO:0000313" key="4">
    <source>
        <dbReference type="EMBL" id="MFC0385517.1"/>
    </source>
</evidence>
<feature type="domain" description="Ice-binding protein C-terminal" evidence="3">
    <location>
        <begin position="184"/>
        <end position="209"/>
    </location>
</feature>
<reference evidence="4 5" key="1">
    <citation type="submission" date="2024-09" db="EMBL/GenBank/DDBJ databases">
        <authorList>
            <person name="Sun Q."/>
            <person name="Mori K."/>
        </authorList>
    </citation>
    <scope>NUCLEOTIDE SEQUENCE [LARGE SCALE GENOMIC DNA]</scope>
    <source>
        <strain evidence="4 5">CCM 7468</strain>
    </source>
</reference>
<organism evidence="4 5">
    <name type="scientific">Muricoccus vinaceus</name>
    <dbReference type="NCBI Taxonomy" id="424704"/>
    <lineage>
        <taxon>Bacteria</taxon>
        <taxon>Pseudomonadati</taxon>
        <taxon>Pseudomonadota</taxon>
        <taxon>Alphaproteobacteria</taxon>
        <taxon>Acetobacterales</taxon>
        <taxon>Roseomonadaceae</taxon>
        <taxon>Muricoccus</taxon>
    </lineage>
</organism>
<feature type="chain" id="PRO_5047459583" evidence="2">
    <location>
        <begin position="23"/>
        <end position="210"/>
    </location>
</feature>
<keyword evidence="1" id="KW-1133">Transmembrane helix</keyword>
<dbReference type="InterPro" id="IPR013424">
    <property type="entry name" value="Ice-binding_C"/>
</dbReference>
<evidence type="ECO:0000256" key="1">
    <source>
        <dbReference type="SAM" id="Phobius"/>
    </source>
</evidence>
<comment type="caution">
    <text evidence="4">The sequence shown here is derived from an EMBL/GenBank/DDBJ whole genome shotgun (WGS) entry which is preliminary data.</text>
</comment>
<dbReference type="Pfam" id="PF07589">
    <property type="entry name" value="PEP-CTERM"/>
    <property type="match status" value="1"/>
</dbReference>
<keyword evidence="1" id="KW-0812">Transmembrane</keyword>
<dbReference type="NCBIfam" id="TIGR02595">
    <property type="entry name" value="PEP_CTERM"/>
    <property type="match status" value="1"/>
</dbReference>
<dbReference type="RefSeq" id="WP_377049668.1">
    <property type="nucleotide sequence ID" value="NZ_JBHLVZ010000007.1"/>
</dbReference>